<gene>
    <name evidence="2" type="ORF">SHKM778_79970</name>
</gene>
<name>A0AAT9HVN9_9ACTN</name>
<keyword evidence="1" id="KW-1133">Transmembrane helix</keyword>
<protein>
    <recommendedName>
        <fullName evidence="3">ABC transporter permease</fullName>
    </recommendedName>
</protein>
<reference evidence="2" key="2">
    <citation type="submission" date="2024-07" db="EMBL/GenBank/DDBJ databases">
        <title>Streptomyces haneummycinica sp. nov., a new antibiotic-producing actinobacterium isolated from marine sediment.</title>
        <authorList>
            <person name="Uemura M."/>
            <person name="Hamada M."/>
            <person name="Hirano S."/>
            <person name="Kobayashi K."/>
            <person name="Ohshiro T."/>
            <person name="Kobayashi T."/>
            <person name="Terahara T."/>
        </authorList>
    </citation>
    <scope>NUCLEOTIDE SEQUENCE</scope>
    <source>
        <strain evidence="2">KM77-8</strain>
    </source>
</reference>
<reference evidence="2" key="1">
    <citation type="submission" date="2024-06" db="EMBL/GenBank/DDBJ databases">
        <authorList>
            <consortium name="consrtm"/>
            <person name="Uemura M."/>
            <person name="Terahara T."/>
        </authorList>
    </citation>
    <scope>NUCLEOTIDE SEQUENCE</scope>
    <source>
        <strain evidence="2">KM77-8</strain>
    </source>
</reference>
<dbReference type="EMBL" id="AP035768">
    <property type="protein sequence ID" value="BFO21609.1"/>
    <property type="molecule type" value="Genomic_DNA"/>
</dbReference>
<dbReference type="AlphaFoldDB" id="A0AAT9HVN9"/>
<organism evidence="2">
    <name type="scientific">Streptomyces haneummycinicus</name>
    <dbReference type="NCBI Taxonomy" id="3074435"/>
    <lineage>
        <taxon>Bacteria</taxon>
        <taxon>Bacillati</taxon>
        <taxon>Actinomycetota</taxon>
        <taxon>Actinomycetes</taxon>
        <taxon>Kitasatosporales</taxon>
        <taxon>Streptomycetaceae</taxon>
        <taxon>Streptomyces</taxon>
    </lineage>
</organism>
<feature type="transmembrane region" description="Helical" evidence="1">
    <location>
        <begin position="20"/>
        <end position="44"/>
    </location>
</feature>
<evidence type="ECO:0008006" key="3">
    <source>
        <dbReference type="Google" id="ProtNLM"/>
    </source>
</evidence>
<keyword evidence="1" id="KW-0472">Membrane</keyword>
<evidence type="ECO:0000313" key="2">
    <source>
        <dbReference type="EMBL" id="BFO21609.1"/>
    </source>
</evidence>
<sequence>MTVRTRVVAPWVRTRLRSAPGGAVALALLVAVTAFLAAALPLAVDRYGDAGLRRSMEVAGPARTTVQLYSPSAAGLLTAPEEQLRGDPIADAHARILALPGGSLPVDREQSSYGVRTTRPLEVPDPWLAMPDAVLPQFHLAAPSGLADHSRLRKGRLPEAPDDVTPVTSSVEAAVTAETARNLHIEVGSVLHVPAVERGPLAVRVTGIVEPRSPQGRTGRRVRCCAPRI</sequence>
<accession>A0AAT9HVN9</accession>
<keyword evidence="1" id="KW-0812">Transmembrane</keyword>
<proteinExistence type="predicted"/>
<evidence type="ECO:0000256" key="1">
    <source>
        <dbReference type="SAM" id="Phobius"/>
    </source>
</evidence>